<sequence length="156" mass="16483">MTPRMITAGAAVAALLVTTAPVTTATAAPIYEQQVFALTNTERTAAGCPALASSAQLDAAARRHTVEMARTGNFSHTGVDGSTPAQRVTDAGYRYRIVAENIAAGQTSAEEVVRAWMNSASHRANIVNCELRDLGVGYAVDRNNKPYWTQDFGAPG</sequence>
<protein>
    <submittedName>
        <fullName evidence="3">Uncharacterized protein YkwD</fullName>
    </submittedName>
</protein>
<keyword evidence="1" id="KW-0732">Signal</keyword>
<dbReference type="PANTHER" id="PTHR31157:SF1">
    <property type="entry name" value="SCP DOMAIN-CONTAINING PROTEIN"/>
    <property type="match status" value="1"/>
</dbReference>
<dbReference type="PANTHER" id="PTHR31157">
    <property type="entry name" value="SCP DOMAIN-CONTAINING PROTEIN"/>
    <property type="match status" value="1"/>
</dbReference>
<dbReference type="RefSeq" id="WP_184921985.1">
    <property type="nucleotide sequence ID" value="NZ_JACHMO010000001.1"/>
</dbReference>
<evidence type="ECO:0000256" key="1">
    <source>
        <dbReference type="SAM" id="SignalP"/>
    </source>
</evidence>
<dbReference type="CDD" id="cd05379">
    <property type="entry name" value="CAP_bacterial"/>
    <property type="match status" value="1"/>
</dbReference>
<evidence type="ECO:0000313" key="4">
    <source>
        <dbReference type="Proteomes" id="UP000552097"/>
    </source>
</evidence>
<evidence type="ECO:0000313" key="3">
    <source>
        <dbReference type="EMBL" id="MBB5804223.1"/>
    </source>
</evidence>
<feature type="signal peptide" evidence="1">
    <location>
        <begin position="1"/>
        <end position="27"/>
    </location>
</feature>
<reference evidence="3 4" key="1">
    <citation type="submission" date="2020-08" db="EMBL/GenBank/DDBJ databases">
        <title>Sequencing the genomes of 1000 actinobacteria strains.</title>
        <authorList>
            <person name="Klenk H.-P."/>
        </authorList>
    </citation>
    <scope>NUCLEOTIDE SEQUENCE [LARGE SCALE GENOMIC DNA]</scope>
    <source>
        <strain evidence="3 4">DSM 45486</strain>
    </source>
</reference>
<dbReference type="SUPFAM" id="SSF55797">
    <property type="entry name" value="PR-1-like"/>
    <property type="match status" value="1"/>
</dbReference>
<dbReference type="InterPro" id="IPR035940">
    <property type="entry name" value="CAP_sf"/>
</dbReference>
<proteinExistence type="predicted"/>
<organism evidence="3 4">
    <name type="scientific">Saccharothrix ecbatanensis</name>
    <dbReference type="NCBI Taxonomy" id="1105145"/>
    <lineage>
        <taxon>Bacteria</taxon>
        <taxon>Bacillati</taxon>
        <taxon>Actinomycetota</taxon>
        <taxon>Actinomycetes</taxon>
        <taxon>Pseudonocardiales</taxon>
        <taxon>Pseudonocardiaceae</taxon>
        <taxon>Saccharothrix</taxon>
    </lineage>
</organism>
<keyword evidence="4" id="KW-1185">Reference proteome</keyword>
<feature type="chain" id="PRO_5030584714" evidence="1">
    <location>
        <begin position="28"/>
        <end position="156"/>
    </location>
</feature>
<feature type="domain" description="SCP" evidence="2">
    <location>
        <begin position="37"/>
        <end position="152"/>
    </location>
</feature>
<name>A0A7W9M1U6_9PSEU</name>
<dbReference type="Proteomes" id="UP000552097">
    <property type="component" value="Unassembled WGS sequence"/>
</dbReference>
<dbReference type="EMBL" id="JACHMO010000001">
    <property type="protein sequence ID" value="MBB5804223.1"/>
    <property type="molecule type" value="Genomic_DNA"/>
</dbReference>
<dbReference type="Pfam" id="PF00188">
    <property type="entry name" value="CAP"/>
    <property type="match status" value="1"/>
</dbReference>
<comment type="caution">
    <text evidence="3">The sequence shown here is derived from an EMBL/GenBank/DDBJ whole genome shotgun (WGS) entry which is preliminary data.</text>
</comment>
<dbReference type="AlphaFoldDB" id="A0A7W9M1U6"/>
<gene>
    <name evidence="3" type="ORF">F4560_003991</name>
</gene>
<evidence type="ECO:0000259" key="2">
    <source>
        <dbReference type="Pfam" id="PF00188"/>
    </source>
</evidence>
<dbReference type="InterPro" id="IPR014044">
    <property type="entry name" value="CAP_dom"/>
</dbReference>
<accession>A0A7W9M1U6</accession>
<dbReference type="Gene3D" id="3.40.33.10">
    <property type="entry name" value="CAP"/>
    <property type="match status" value="1"/>
</dbReference>